<keyword evidence="4" id="KW-0249">Electron transport</keyword>
<evidence type="ECO:0000313" key="9">
    <source>
        <dbReference type="Proteomes" id="UP000183407"/>
    </source>
</evidence>
<dbReference type="Pfam" id="PF13370">
    <property type="entry name" value="Fer4_13"/>
    <property type="match status" value="1"/>
</dbReference>
<dbReference type="AlphaFoldDB" id="A0A1H4IMX1"/>
<evidence type="ECO:0000256" key="1">
    <source>
        <dbReference type="ARBA" id="ARBA00001927"/>
    </source>
</evidence>
<name>A0A1H4IMX1_RHOJO</name>
<keyword evidence="2" id="KW-0813">Transport</keyword>
<evidence type="ECO:0000256" key="7">
    <source>
        <dbReference type="ARBA" id="ARBA00023291"/>
    </source>
</evidence>
<dbReference type="GO" id="GO:0051538">
    <property type="term" value="F:3 iron, 4 sulfur cluster binding"/>
    <property type="evidence" value="ECO:0007669"/>
    <property type="project" value="UniProtKB-KW"/>
</dbReference>
<dbReference type="Proteomes" id="UP000183407">
    <property type="component" value="Unassembled WGS sequence"/>
</dbReference>
<keyword evidence="3" id="KW-0479">Metal-binding</keyword>
<evidence type="ECO:0000256" key="2">
    <source>
        <dbReference type="ARBA" id="ARBA00022448"/>
    </source>
</evidence>
<evidence type="ECO:0000256" key="6">
    <source>
        <dbReference type="ARBA" id="ARBA00023014"/>
    </source>
</evidence>
<dbReference type="RefSeq" id="WP_073368346.1">
    <property type="nucleotide sequence ID" value="NZ_FNTL01000002.1"/>
</dbReference>
<dbReference type="PANTHER" id="PTHR36923">
    <property type="entry name" value="FERREDOXIN"/>
    <property type="match status" value="1"/>
</dbReference>
<dbReference type="Gene3D" id="3.30.70.20">
    <property type="match status" value="1"/>
</dbReference>
<reference evidence="9" key="1">
    <citation type="submission" date="2016-10" db="EMBL/GenBank/DDBJ databases">
        <authorList>
            <person name="Varghese N."/>
        </authorList>
    </citation>
    <scope>NUCLEOTIDE SEQUENCE [LARGE SCALE GENOMIC DNA]</scope>
    <source>
        <strain evidence="9">DSM 44719</strain>
    </source>
</reference>
<dbReference type="EMBL" id="FNTL01000002">
    <property type="protein sequence ID" value="SEB35390.1"/>
    <property type="molecule type" value="Genomic_DNA"/>
</dbReference>
<dbReference type="PANTHER" id="PTHR36923:SF3">
    <property type="entry name" value="FERREDOXIN"/>
    <property type="match status" value="1"/>
</dbReference>
<evidence type="ECO:0000256" key="4">
    <source>
        <dbReference type="ARBA" id="ARBA00022982"/>
    </source>
</evidence>
<dbReference type="GO" id="GO:0046872">
    <property type="term" value="F:metal ion binding"/>
    <property type="evidence" value="ECO:0007669"/>
    <property type="project" value="UniProtKB-KW"/>
</dbReference>
<dbReference type="InterPro" id="IPR051269">
    <property type="entry name" value="Fe-S_cluster_ET"/>
</dbReference>
<comment type="cofactor">
    <cofactor evidence="1">
        <name>[3Fe-4S] cluster</name>
        <dbReference type="ChEBI" id="CHEBI:21137"/>
    </cofactor>
</comment>
<dbReference type="OrthoDB" id="3215519at2"/>
<protein>
    <submittedName>
        <fullName evidence="8">Ferredoxin</fullName>
    </submittedName>
</protein>
<evidence type="ECO:0000256" key="3">
    <source>
        <dbReference type="ARBA" id="ARBA00022723"/>
    </source>
</evidence>
<accession>A0A1H4IMX1</accession>
<proteinExistence type="predicted"/>
<evidence type="ECO:0000256" key="5">
    <source>
        <dbReference type="ARBA" id="ARBA00023004"/>
    </source>
</evidence>
<evidence type="ECO:0000313" key="8">
    <source>
        <dbReference type="EMBL" id="SEB35390.1"/>
    </source>
</evidence>
<keyword evidence="7" id="KW-0003">3Fe-4S</keyword>
<keyword evidence="6" id="KW-0411">Iron-sulfur</keyword>
<organism evidence="8 9">
    <name type="scientific">Rhodococcus jostii</name>
    <dbReference type="NCBI Taxonomy" id="132919"/>
    <lineage>
        <taxon>Bacteria</taxon>
        <taxon>Bacillati</taxon>
        <taxon>Actinomycetota</taxon>
        <taxon>Actinomycetes</taxon>
        <taxon>Mycobacteriales</taxon>
        <taxon>Nocardiaceae</taxon>
        <taxon>Rhodococcus</taxon>
    </lineage>
</organism>
<keyword evidence="5" id="KW-0408">Iron</keyword>
<gene>
    <name evidence="8" type="ORF">SAMN04490220_0274</name>
</gene>
<sequence>MTLTIDTNRCQGHGRCCLISPELFDMTDDGLGIVLVSEPGPEYAHAAELALDNCPESAITATARSLS</sequence>
<dbReference type="SUPFAM" id="SSF54862">
    <property type="entry name" value="4Fe-4S ferredoxins"/>
    <property type="match status" value="1"/>
</dbReference>